<keyword evidence="8 15" id="KW-0862">Zinc</keyword>
<feature type="compositionally biased region" description="Acidic residues" evidence="16">
    <location>
        <begin position="525"/>
        <end position="541"/>
    </location>
</feature>
<dbReference type="InterPro" id="IPR003000">
    <property type="entry name" value="Sirtuin"/>
</dbReference>
<dbReference type="Pfam" id="PF04574">
    <property type="entry name" value="DUF592"/>
    <property type="match status" value="1"/>
</dbReference>
<reference evidence="18" key="1">
    <citation type="journal article" date="2023" name="BMC Genomics">
        <title>Chromosome-level genome assemblies of Cutaneotrichosporon spp. (Trichosporonales, Basidiomycota) reveal imbalanced evolution between nucleotide sequences and chromosome synteny.</title>
        <authorList>
            <person name="Kobayashi Y."/>
            <person name="Kayamori A."/>
            <person name="Aoki K."/>
            <person name="Shiwa Y."/>
            <person name="Matsutani M."/>
            <person name="Fujita N."/>
            <person name="Sugita T."/>
            <person name="Iwasaki W."/>
            <person name="Tanaka N."/>
            <person name="Takashima M."/>
        </authorList>
    </citation>
    <scope>NUCLEOTIDE SEQUENCE</scope>
    <source>
        <strain evidence="18">HIS019</strain>
    </source>
</reference>
<keyword evidence="7 15" id="KW-0479">Metal-binding</keyword>
<dbReference type="Gene3D" id="3.40.50.1220">
    <property type="entry name" value="TPP-binding domain"/>
    <property type="match status" value="1"/>
</dbReference>
<evidence type="ECO:0000259" key="17">
    <source>
        <dbReference type="PROSITE" id="PS50305"/>
    </source>
</evidence>
<evidence type="ECO:0000313" key="18">
    <source>
        <dbReference type="EMBL" id="BEI87895.1"/>
    </source>
</evidence>
<dbReference type="PANTHER" id="PTHR11085:SF9">
    <property type="entry name" value="NAD-DEPENDENT PROTEIN DEACETYLASE SIRTUIN-1"/>
    <property type="match status" value="1"/>
</dbReference>
<dbReference type="GO" id="GO:0046872">
    <property type="term" value="F:metal ion binding"/>
    <property type="evidence" value="ECO:0007669"/>
    <property type="project" value="UniProtKB-KW"/>
</dbReference>
<evidence type="ECO:0000256" key="12">
    <source>
        <dbReference type="ARBA" id="ARBA00023128"/>
    </source>
</evidence>
<evidence type="ECO:0000313" key="19">
    <source>
        <dbReference type="Proteomes" id="UP001233271"/>
    </source>
</evidence>
<dbReference type="RefSeq" id="XP_060453161.1">
    <property type="nucleotide sequence ID" value="XM_060602267.1"/>
</dbReference>
<evidence type="ECO:0000256" key="11">
    <source>
        <dbReference type="ARBA" id="ARBA00023027"/>
    </source>
</evidence>
<dbReference type="PROSITE" id="PS50305">
    <property type="entry name" value="SIRTUIN"/>
    <property type="match status" value="1"/>
</dbReference>
<comment type="cofactor">
    <cofactor evidence="1">
        <name>Zn(2+)</name>
        <dbReference type="ChEBI" id="CHEBI:29105"/>
    </cofactor>
</comment>
<keyword evidence="9" id="KW-0809">Transit peptide</keyword>
<evidence type="ECO:0000256" key="4">
    <source>
        <dbReference type="ARBA" id="ARBA00006924"/>
    </source>
</evidence>
<dbReference type="Proteomes" id="UP001233271">
    <property type="component" value="Chromosome 1"/>
</dbReference>
<feature type="active site" description="Proton acceptor" evidence="15">
    <location>
        <position position="276"/>
    </location>
</feature>
<evidence type="ECO:0000256" key="10">
    <source>
        <dbReference type="ARBA" id="ARBA00023015"/>
    </source>
</evidence>
<dbReference type="GO" id="GO:0005739">
    <property type="term" value="C:mitochondrion"/>
    <property type="evidence" value="ECO:0007669"/>
    <property type="project" value="UniProtKB-SubCell"/>
</dbReference>
<feature type="binding site" evidence="15">
    <location>
        <position position="284"/>
    </location>
    <ligand>
        <name>Zn(2+)</name>
        <dbReference type="ChEBI" id="CHEBI:29105"/>
    </ligand>
</feature>
<protein>
    <recommendedName>
        <fullName evidence="17">Deacetylase sirtuin-type domain-containing protein</fullName>
    </recommendedName>
</protein>
<feature type="region of interest" description="Disordered" evidence="16">
    <location>
        <begin position="496"/>
        <end position="613"/>
    </location>
</feature>
<dbReference type="InterPro" id="IPR026590">
    <property type="entry name" value="Ssirtuin_cat_dom"/>
</dbReference>
<comment type="subcellular location">
    <subcellularLocation>
        <location evidence="3">Mitochondrion</location>
    </subcellularLocation>
    <subcellularLocation>
        <location evidence="2">Nucleus</location>
    </subcellularLocation>
</comment>
<feature type="binding site" evidence="15">
    <location>
        <position position="311"/>
    </location>
    <ligand>
        <name>Zn(2+)</name>
        <dbReference type="ChEBI" id="CHEBI:29105"/>
    </ligand>
</feature>
<dbReference type="Gene3D" id="3.30.1600.10">
    <property type="entry name" value="SIR2/SIRT2 'Small Domain"/>
    <property type="match status" value="1"/>
</dbReference>
<accession>A0AA48I4U4</accession>
<gene>
    <name evidence="18" type="primary">SIR2</name>
    <name evidence="18" type="ORF">CcaverHIS019_0106130</name>
</gene>
<dbReference type="PANTHER" id="PTHR11085">
    <property type="entry name" value="NAD-DEPENDENT PROTEIN DEACYLASE SIRTUIN-5, MITOCHONDRIAL-RELATED"/>
    <property type="match status" value="1"/>
</dbReference>
<evidence type="ECO:0000256" key="2">
    <source>
        <dbReference type="ARBA" id="ARBA00004123"/>
    </source>
</evidence>
<feature type="region of interest" description="Disordered" evidence="16">
    <location>
        <begin position="322"/>
        <end position="345"/>
    </location>
</feature>
<evidence type="ECO:0000256" key="16">
    <source>
        <dbReference type="SAM" id="MobiDB-lite"/>
    </source>
</evidence>
<dbReference type="InterPro" id="IPR029035">
    <property type="entry name" value="DHS-like_NAD/FAD-binding_dom"/>
</dbReference>
<keyword evidence="6" id="KW-0808">Transferase</keyword>
<dbReference type="GO" id="GO:0046970">
    <property type="term" value="F:histone H4K16 deacetylase activity, NAD-dependent"/>
    <property type="evidence" value="ECO:0007669"/>
    <property type="project" value="TreeGrafter"/>
</dbReference>
<evidence type="ECO:0000256" key="7">
    <source>
        <dbReference type="ARBA" id="ARBA00022723"/>
    </source>
</evidence>
<feature type="binding site" evidence="15">
    <location>
        <position position="308"/>
    </location>
    <ligand>
        <name>Zn(2+)</name>
        <dbReference type="ChEBI" id="CHEBI:29105"/>
    </ligand>
</feature>
<evidence type="ECO:0000256" key="15">
    <source>
        <dbReference type="PROSITE-ProRule" id="PRU00236"/>
    </source>
</evidence>
<organism evidence="18 19">
    <name type="scientific">Cutaneotrichosporon cavernicola</name>
    <dbReference type="NCBI Taxonomy" id="279322"/>
    <lineage>
        <taxon>Eukaryota</taxon>
        <taxon>Fungi</taxon>
        <taxon>Dikarya</taxon>
        <taxon>Basidiomycota</taxon>
        <taxon>Agaricomycotina</taxon>
        <taxon>Tremellomycetes</taxon>
        <taxon>Trichosporonales</taxon>
        <taxon>Trichosporonaceae</taxon>
        <taxon>Cutaneotrichosporon</taxon>
    </lineage>
</organism>
<evidence type="ECO:0000256" key="3">
    <source>
        <dbReference type="ARBA" id="ARBA00004173"/>
    </source>
</evidence>
<sequence>MTPSPGAGRPVAPVARANEAATREPVHQHEHEQHGHKHVTPGDTYNVDSDEFSDSDESLAEEEYEALVQEAEGGYTDDQVAELVTQLKEDGLVNFLRGYLSEGQSLRKLLIGLGIVPPRHLREASTPDLLLLPFVKMALSRVLRRRSKLEQYNTVSDAVDLLRNAKRIMVLSGAGISTSCGIPDFRSSTGLYANLQAEGKYDLDDPQQMFDISYFRENPMVFYSFAKQIYPSNFVPSPCHRWIKLLEDRGTLLRNYTQNIDTLESQAGVTRVLQCHGSFKTASCLRCKAKLPGQAIEEYIMEQRIPYCPTCSAERDTQIAAAKANRARKPKKNTEWDDDSDSDFDPWDKGEPGIIKPDIVFFGQALESEFDECLFRDREVVDLLVIIGTSLKVAPVSEVLSHIPHSVPQIFINLTPVTHMRPDIMLLGDADSIVTYLSRELGWAIPPAAGEKPLAVTPDDATWVNGEGEWAHVHMLRSKTEAEALALSGQTIRLTVGGDSDYSDSEDGSQNQGGHGEGEGKVQEEGGDGGDMDEGADDEGDGGLRPPNMRGSSSHSDRPAKRSRMGSPASGESEEMEQAKRSRVATPAPHGSAPEVVGPSAAEAMGPSASSDA</sequence>
<dbReference type="EMBL" id="AP028212">
    <property type="protein sequence ID" value="BEI87895.1"/>
    <property type="molecule type" value="Genomic_DNA"/>
</dbReference>
<dbReference type="InterPro" id="IPR050134">
    <property type="entry name" value="NAD-dep_sirtuin_deacylases"/>
</dbReference>
<comment type="similarity">
    <text evidence="4">Belongs to the sirtuin family. Class I subfamily.</text>
</comment>
<keyword evidence="10" id="KW-0805">Transcription regulation</keyword>
<evidence type="ECO:0000256" key="6">
    <source>
        <dbReference type="ARBA" id="ARBA00022679"/>
    </source>
</evidence>
<evidence type="ECO:0000256" key="5">
    <source>
        <dbReference type="ARBA" id="ARBA00022491"/>
    </source>
</evidence>
<dbReference type="GeneID" id="85491766"/>
<evidence type="ECO:0000256" key="13">
    <source>
        <dbReference type="ARBA" id="ARBA00023163"/>
    </source>
</evidence>
<dbReference type="GO" id="GO:0005634">
    <property type="term" value="C:nucleus"/>
    <property type="evidence" value="ECO:0007669"/>
    <property type="project" value="UniProtKB-SubCell"/>
</dbReference>
<feature type="compositionally biased region" description="Basic and acidic residues" evidence="16">
    <location>
        <begin position="21"/>
        <end position="33"/>
    </location>
</feature>
<name>A0AA48I4U4_9TREE</name>
<evidence type="ECO:0000256" key="9">
    <source>
        <dbReference type="ARBA" id="ARBA00022946"/>
    </source>
</evidence>
<keyword evidence="19" id="KW-1185">Reference proteome</keyword>
<dbReference type="InterPro" id="IPR007654">
    <property type="entry name" value="NAD-dep_histone_deAcase_SIR2_N"/>
</dbReference>
<dbReference type="InterPro" id="IPR026591">
    <property type="entry name" value="Sirtuin_cat_small_dom_sf"/>
</dbReference>
<keyword evidence="11" id="KW-0520">NAD</keyword>
<evidence type="ECO:0000256" key="1">
    <source>
        <dbReference type="ARBA" id="ARBA00001947"/>
    </source>
</evidence>
<feature type="compositionally biased region" description="Acidic residues" evidence="16">
    <location>
        <begin position="336"/>
        <end position="345"/>
    </location>
</feature>
<dbReference type="AlphaFoldDB" id="A0AA48I4U4"/>
<keyword evidence="12" id="KW-0496">Mitochondrion</keyword>
<dbReference type="GO" id="GO:0070403">
    <property type="term" value="F:NAD+ binding"/>
    <property type="evidence" value="ECO:0007669"/>
    <property type="project" value="InterPro"/>
</dbReference>
<feature type="region of interest" description="Disordered" evidence="16">
    <location>
        <begin position="1"/>
        <end position="53"/>
    </location>
</feature>
<dbReference type="KEGG" id="ccac:CcaHIS019_0106130"/>
<evidence type="ECO:0000256" key="8">
    <source>
        <dbReference type="ARBA" id="ARBA00022833"/>
    </source>
</evidence>
<feature type="binding site" evidence="15">
    <location>
        <position position="287"/>
    </location>
    <ligand>
        <name>Zn(2+)</name>
        <dbReference type="ChEBI" id="CHEBI:29105"/>
    </ligand>
</feature>
<feature type="domain" description="Deacetylase sirtuin-type" evidence="17">
    <location>
        <begin position="148"/>
        <end position="444"/>
    </location>
</feature>
<keyword evidence="14" id="KW-0539">Nucleus</keyword>
<evidence type="ECO:0000256" key="14">
    <source>
        <dbReference type="ARBA" id="ARBA00023242"/>
    </source>
</evidence>
<proteinExistence type="inferred from homology"/>
<keyword evidence="13" id="KW-0804">Transcription</keyword>
<dbReference type="SUPFAM" id="SSF52467">
    <property type="entry name" value="DHS-like NAD/FAD-binding domain"/>
    <property type="match status" value="1"/>
</dbReference>
<keyword evidence="5" id="KW-0678">Repressor</keyword>
<dbReference type="Pfam" id="PF02146">
    <property type="entry name" value="SIR2"/>
    <property type="match status" value="1"/>
</dbReference>